<sequence length="371" mass="41256">MQNTSNKLAALLAPVSMDRPAGSDLTYSTLFDQIREARRADDPSLAQGEWEQALKAAEWPKVAQLCEEALCTQSKDLQLAGWYTEAMTHTQGFSGASLGLRLVVNLLVQYWESLYPELDSSSLDERIGKLEWLNTQLSFALRTVALIDPELGGYGWNDWHQSREVENIGIRNPDARAAAIAEGKLSGEVFDKAVQASGADWFAGLAQEVDELQAAYIELEEIANARFGDEAPSLYELRDTIRVIQETVRRFLSQHGLSETPAPKVSPVQVVIEKAKAMVNRIATPAHIQERTGCSVTQQTGVIANRDDAIFMLNEVARYFRTNEPHSPVAPLAERAAHWARMSLEDWLAHVVKDESTLQQLNDLLGTKKQL</sequence>
<dbReference type="OrthoDB" id="9771118at2"/>
<dbReference type="Proteomes" id="UP000242869">
    <property type="component" value="Unassembled WGS sequence"/>
</dbReference>
<dbReference type="PANTHER" id="PTHR37951">
    <property type="entry name" value="CYTOPLASMIC PROTEIN-RELATED"/>
    <property type="match status" value="1"/>
</dbReference>
<name>A0A1I4WQT7_9NEIS</name>
<dbReference type="AlphaFoldDB" id="A0A1I4WQT7"/>
<keyword evidence="3" id="KW-1185">Reference proteome</keyword>
<feature type="domain" description="ImpA N-terminal" evidence="1">
    <location>
        <begin position="12"/>
        <end position="134"/>
    </location>
</feature>
<proteinExistence type="predicted"/>
<gene>
    <name evidence="2" type="ORF">SAMN05660284_00689</name>
</gene>
<dbReference type="Pfam" id="PF06812">
    <property type="entry name" value="ImpA_N"/>
    <property type="match status" value="1"/>
</dbReference>
<evidence type="ECO:0000313" key="3">
    <source>
        <dbReference type="Proteomes" id="UP000242869"/>
    </source>
</evidence>
<evidence type="ECO:0000259" key="1">
    <source>
        <dbReference type="Pfam" id="PF06812"/>
    </source>
</evidence>
<evidence type="ECO:0000313" key="2">
    <source>
        <dbReference type="EMBL" id="SFN16148.1"/>
    </source>
</evidence>
<dbReference type="RefSeq" id="WP_091191777.1">
    <property type="nucleotide sequence ID" value="NZ_FOVE01000004.1"/>
</dbReference>
<dbReference type="InterPro" id="IPR010657">
    <property type="entry name" value="ImpA_N"/>
</dbReference>
<organism evidence="2 3">
    <name type="scientific">Formivibrio citricus</name>
    <dbReference type="NCBI Taxonomy" id="83765"/>
    <lineage>
        <taxon>Bacteria</taxon>
        <taxon>Pseudomonadati</taxon>
        <taxon>Pseudomonadota</taxon>
        <taxon>Betaproteobacteria</taxon>
        <taxon>Neisseriales</taxon>
        <taxon>Chitinibacteraceae</taxon>
        <taxon>Formivibrio</taxon>
    </lineage>
</organism>
<reference evidence="3" key="1">
    <citation type="submission" date="2016-10" db="EMBL/GenBank/DDBJ databases">
        <authorList>
            <person name="Varghese N."/>
            <person name="Submissions S."/>
        </authorList>
    </citation>
    <scope>NUCLEOTIDE SEQUENCE [LARGE SCALE GENOMIC DNA]</scope>
    <source>
        <strain evidence="3">DSM 6150</strain>
    </source>
</reference>
<accession>A0A1I4WQT7</accession>
<dbReference type="NCBIfam" id="TIGR03363">
    <property type="entry name" value="VI_chp_8"/>
    <property type="match status" value="1"/>
</dbReference>
<protein>
    <submittedName>
        <fullName evidence="2">Type VI secretion system protein ImpA</fullName>
    </submittedName>
</protein>
<dbReference type="EMBL" id="FOVE01000004">
    <property type="protein sequence ID" value="SFN16148.1"/>
    <property type="molecule type" value="Genomic_DNA"/>
</dbReference>
<dbReference type="InterPro" id="IPR017740">
    <property type="entry name" value="TssA-like"/>
</dbReference>
<dbReference type="STRING" id="83765.SAMN05660284_00689"/>
<dbReference type="PANTHER" id="PTHR37951:SF1">
    <property type="entry name" value="TYPE VI SECRETION SYSTEM COMPONENT TSSA1"/>
    <property type="match status" value="1"/>
</dbReference>